<feature type="transmembrane region" description="Helical" evidence="1">
    <location>
        <begin position="87"/>
        <end position="110"/>
    </location>
</feature>
<evidence type="ECO:0008006" key="4">
    <source>
        <dbReference type="Google" id="ProtNLM"/>
    </source>
</evidence>
<keyword evidence="1" id="KW-0472">Membrane</keyword>
<accession>A0A4R8ZL87</accession>
<proteinExistence type="predicted"/>
<keyword evidence="1" id="KW-0812">Transmembrane</keyword>
<dbReference type="AlphaFoldDB" id="A0A4R8ZL87"/>
<evidence type="ECO:0000313" key="2">
    <source>
        <dbReference type="EMBL" id="TFD28790.1"/>
    </source>
</evidence>
<name>A0A4R8ZL87_9MICO</name>
<dbReference type="RefSeq" id="WP_134571462.1">
    <property type="nucleotide sequence ID" value="NZ_SOGT01000002.1"/>
</dbReference>
<evidence type="ECO:0000256" key="1">
    <source>
        <dbReference type="SAM" id="Phobius"/>
    </source>
</evidence>
<reference evidence="2 3" key="1">
    <citation type="submission" date="2019-03" db="EMBL/GenBank/DDBJ databases">
        <title>Genomics of glacier-inhabiting Cryobacterium strains.</title>
        <authorList>
            <person name="Liu Q."/>
            <person name="Xin Y.-H."/>
        </authorList>
    </citation>
    <scope>NUCLEOTIDE SEQUENCE [LARGE SCALE GENOMIC DNA]</scope>
    <source>
        <strain evidence="2 3">TMT1-1</strain>
    </source>
</reference>
<organism evidence="2 3">
    <name type="scientific">Cryobacterium lyxosi</name>
    <dbReference type="NCBI Taxonomy" id="1259228"/>
    <lineage>
        <taxon>Bacteria</taxon>
        <taxon>Bacillati</taxon>
        <taxon>Actinomycetota</taxon>
        <taxon>Actinomycetes</taxon>
        <taxon>Micrococcales</taxon>
        <taxon>Microbacteriaceae</taxon>
        <taxon>Cryobacterium</taxon>
    </lineage>
</organism>
<evidence type="ECO:0000313" key="3">
    <source>
        <dbReference type="Proteomes" id="UP000298424"/>
    </source>
</evidence>
<keyword evidence="3" id="KW-1185">Reference proteome</keyword>
<sequence>MGDKIMARLVLFVVMVGAGVLVLGMAQAAVSGRLGRNPVAGIRLPVTMASDSACLTTHQAEKPPTQWAGWCAIAFALPSVLPVSLPIALTSIFIGAAGLLVFVLSAAAVASRAVRA</sequence>
<keyword evidence="1" id="KW-1133">Transmembrane helix</keyword>
<protein>
    <recommendedName>
        <fullName evidence="4">SdpI family protein</fullName>
    </recommendedName>
</protein>
<dbReference type="Proteomes" id="UP000298424">
    <property type="component" value="Unassembled WGS sequence"/>
</dbReference>
<comment type="caution">
    <text evidence="2">The sequence shown here is derived from an EMBL/GenBank/DDBJ whole genome shotgun (WGS) entry which is preliminary data.</text>
</comment>
<dbReference type="EMBL" id="SOGT01000002">
    <property type="protein sequence ID" value="TFD28790.1"/>
    <property type="molecule type" value="Genomic_DNA"/>
</dbReference>
<dbReference type="OrthoDB" id="4422940at2"/>
<gene>
    <name evidence="2" type="ORF">E3T27_02590</name>
</gene>